<dbReference type="GO" id="GO:0007030">
    <property type="term" value="P:Golgi organization"/>
    <property type="evidence" value="ECO:0007669"/>
    <property type="project" value="InterPro"/>
</dbReference>
<evidence type="ECO:0000256" key="2">
    <source>
        <dbReference type="ARBA" id="ARBA00007603"/>
    </source>
</evidence>
<comment type="caution">
    <text evidence="11">The sequence shown here is derived from an EMBL/GenBank/DDBJ whole genome shotgun (WGS) entry which is preliminary data.</text>
</comment>
<evidence type="ECO:0000256" key="4">
    <source>
        <dbReference type="ARBA" id="ARBA00022448"/>
    </source>
</evidence>
<dbReference type="InterPro" id="IPR009316">
    <property type="entry name" value="COG2"/>
</dbReference>
<evidence type="ECO:0000256" key="8">
    <source>
        <dbReference type="ARBA" id="ARBA00031344"/>
    </source>
</evidence>
<keyword evidence="5" id="KW-0653">Protein transport</keyword>
<evidence type="ECO:0000259" key="10">
    <source>
        <dbReference type="Pfam" id="PF12022"/>
    </source>
</evidence>
<proteinExistence type="inferred from homology"/>
<keyword evidence="4" id="KW-0813">Transport</keyword>
<evidence type="ECO:0000256" key="6">
    <source>
        <dbReference type="ARBA" id="ARBA00023034"/>
    </source>
</evidence>
<feature type="domain" description="Conserved oligomeric Golgi complex subunit 2 N-terminal" evidence="9">
    <location>
        <begin position="25"/>
        <end position="97"/>
    </location>
</feature>
<dbReference type="PANTHER" id="PTHR12961:SF0">
    <property type="entry name" value="CONSERVED OLIGOMERIC GOLGI COMPLEX SUBUNIT 2"/>
    <property type="match status" value="1"/>
</dbReference>
<evidence type="ECO:0000256" key="1">
    <source>
        <dbReference type="ARBA" id="ARBA00004395"/>
    </source>
</evidence>
<comment type="subcellular location">
    <subcellularLocation>
        <location evidence="1">Golgi apparatus membrane</location>
        <topology evidence="1">Peripheral membrane protein</topology>
    </subcellularLocation>
</comment>
<reference evidence="11" key="1">
    <citation type="submission" date="2020-09" db="EMBL/GenBank/DDBJ databases">
        <authorList>
            <person name="Kikuchi T."/>
        </authorList>
    </citation>
    <scope>NUCLEOTIDE SEQUENCE</scope>
    <source>
        <strain evidence="11">SH1</strain>
    </source>
</reference>
<dbReference type="GO" id="GO:0015031">
    <property type="term" value="P:protein transport"/>
    <property type="evidence" value="ECO:0007669"/>
    <property type="project" value="UniProtKB-KW"/>
</dbReference>
<dbReference type="InterPro" id="IPR024603">
    <property type="entry name" value="COG_complex_COG2_C"/>
</dbReference>
<keyword evidence="12" id="KW-1185">Reference proteome</keyword>
<evidence type="ECO:0000313" key="12">
    <source>
        <dbReference type="Proteomes" id="UP000614601"/>
    </source>
</evidence>
<gene>
    <name evidence="11" type="ORF">BOKJ2_LOCUS8210</name>
</gene>
<dbReference type="Proteomes" id="UP000783686">
    <property type="component" value="Unassembled WGS sequence"/>
</dbReference>
<sequence>MTVNTERKMSLIDQPAQNGTSLKICFDTTLFDRSDFTVEKFINFNRKRVTLDQLHNDLRAFLRHLQNSMVELINDDYADFVNLSSNLAALKESIDKVSSDVNGSWDGFLKSTSTIKETASFINQKSEEIVQNRQHQTLVRNKILFLTSLERLSLCLRKRPSDLSQKWYLKLINILTTIHLWQLRIRELDLKSDAFVAKDVCFGRTKKLLTEDLVSDLRSGCQFVTFILIALKLVNELEYASKIVSYTVIKSSIDVVGNDPIQQLTSLFEQCKKLRSQWITNLQIHNQFILEVEHFLDGAIMEFVLGFLDDNLSTLCLPSDPSTFFQSYTCSQRFASSFNNIKNHPKFLNGLSERYNTNLYVKRVTSHFKDEMLNKSKDLSVRWNITPEDRLHPFDPSDVILRAIDRLYSNDFFLPVVGTEFWEVTLNLIDLHIQWIDNCINAEPLKSVDEISGVISVKDKWPDYVNLVAGINSFHLKLYDYCVTKIFKQFHDMNAEEAPFRQFIIEHNMLIDDKRVKIIEKLVAELVEKAADGLSKVSEIPKQYRWTKKPAPTGANEYVNSAFGKQNEFCKMATEIGWKEDWTNDSMKRVRTGMVDVYLEHANKVLSSVQQTGSSLQRFKRKGLMTSESSDKVVETDEYKIKLQLQLDTEAVKKAATEVGLEVERLDQFLEAVQQIDA</sequence>
<dbReference type="Proteomes" id="UP000614601">
    <property type="component" value="Unassembled WGS sequence"/>
</dbReference>
<keyword evidence="6" id="KW-0333">Golgi apparatus</keyword>
<name>A0A811KU68_9BILA</name>
<organism evidence="11 12">
    <name type="scientific">Bursaphelenchus okinawaensis</name>
    <dbReference type="NCBI Taxonomy" id="465554"/>
    <lineage>
        <taxon>Eukaryota</taxon>
        <taxon>Metazoa</taxon>
        <taxon>Ecdysozoa</taxon>
        <taxon>Nematoda</taxon>
        <taxon>Chromadorea</taxon>
        <taxon>Rhabditida</taxon>
        <taxon>Tylenchina</taxon>
        <taxon>Tylenchomorpha</taxon>
        <taxon>Aphelenchoidea</taxon>
        <taxon>Aphelenchoididae</taxon>
        <taxon>Bursaphelenchus</taxon>
    </lineage>
</organism>
<accession>A0A811KU68</accession>
<dbReference type="Pfam" id="PF12022">
    <property type="entry name" value="COG2_C"/>
    <property type="match status" value="1"/>
</dbReference>
<feature type="domain" description="COG complex component COG2 C-terminal" evidence="10">
    <location>
        <begin position="360"/>
        <end position="648"/>
    </location>
</feature>
<dbReference type="PANTHER" id="PTHR12961">
    <property type="entry name" value="CONSERVED OLIGOMERIC GOLGI COMPLEX COMPONENT 2"/>
    <property type="match status" value="1"/>
</dbReference>
<evidence type="ECO:0000259" key="9">
    <source>
        <dbReference type="Pfam" id="PF06148"/>
    </source>
</evidence>
<protein>
    <recommendedName>
        <fullName evidence="3">Conserved oligomeric Golgi complex subunit 2</fullName>
    </recommendedName>
    <alternativeName>
        <fullName evidence="8">Component of oligomeric Golgi complex 2</fullName>
    </alternativeName>
</protein>
<dbReference type="GO" id="GO:0000139">
    <property type="term" value="C:Golgi membrane"/>
    <property type="evidence" value="ECO:0007669"/>
    <property type="project" value="UniProtKB-SubCell"/>
</dbReference>
<dbReference type="GO" id="GO:0017119">
    <property type="term" value="C:Golgi transport complex"/>
    <property type="evidence" value="ECO:0007669"/>
    <property type="project" value="TreeGrafter"/>
</dbReference>
<keyword evidence="7" id="KW-0472">Membrane</keyword>
<evidence type="ECO:0000256" key="7">
    <source>
        <dbReference type="ARBA" id="ARBA00023136"/>
    </source>
</evidence>
<dbReference type="OrthoDB" id="332281at2759"/>
<comment type="similarity">
    <text evidence="2">Belongs to the COG2 family.</text>
</comment>
<dbReference type="InterPro" id="IPR024602">
    <property type="entry name" value="COG_su2_N"/>
</dbReference>
<evidence type="ECO:0000313" key="11">
    <source>
        <dbReference type="EMBL" id="CAD5219000.1"/>
    </source>
</evidence>
<dbReference type="EMBL" id="CAJFDH010000004">
    <property type="protein sequence ID" value="CAD5219000.1"/>
    <property type="molecule type" value="Genomic_DNA"/>
</dbReference>
<evidence type="ECO:0000256" key="5">
    <source>
        <dbReference type="ARBA" id="ARBA00022927"/>
    </source>
</evidence>
<dbReference type="AlphaFoldDB" id="A0A811KU68"/>
<dbReference type="GO" id="GO:0006891">
    <property type="term" value="P:intra-Golgi vesicle-mediated transport"/>
    <property type="evidence" value="ECO:0007669"/>
    <property type="project" value="TreeGrafter"/>
</dbReference>
<dbReference type="Pfam" id="PF06148">
    <property type="entry name" value="COG2_N"/>
    <property type="match status" value="1"/>
</dbReference>
<evidence type="ECO:0000256" key="3">
    <source>
        <dbReference type="ARBA" id="ARBA00020977"/>
    </source>
</evidence>
<dbReference type="EMBL" id="CAJFCW020000004">
    <property type="protein sequence ID" value="CAG9112265.1"/>
    <property type="molecule type" value="Genomic_DNA"/>
</dbReference>